<comment type="caution">
    <text evidence="1">The sequence shown here is derived from an EMBL/GenBank/DDBJ whole genome shotgun (WGS) entry which is preliminary data.</text>
</comment>
<dbReference type="HOGENOM" id="CLU_215265_0_0_9"/>
<dbReference type="Proteomes" id="UP000005396">
    <property type="component" value="Unassembled WGS sequence"/>
</dbReference>
<reference evidence="1 2" key="1">
    <citation type="submission" date="2007-08" db="EMBL/GenBank/DDBJ databases">
        <authorList>
            <person name="Fulton L."/>
            <person name="Clifton S."/>
            <person name="Fulton B."/>
            <person name="Xu J."/>
            <person name="Minx P."/>
            <person name="Pepin K.H."/>
            <person name="Johnson M."/>
            <person name="Thiruvilangam P."/>
            <person name="Bhonagiri V."/>
            <person name="Nash W.E."/>
            <person name="Mardis E.R."/>
            <person name="Wilson R.K."/>
        </authorList>
    </citation>
    <scope>NUCLEOTIDE SEQUENCE [LARGE SCALE GENOMIC DNA]</scope>
    <source>
        <strain evidence="2">ATCC BAA-613 / DSM 15670 / CCUG 46953 / JCM 12243 / WAL 16351</strain>
    </source>
</reference>
<gene>
    <name evidence="1" type="ORF">CLOBOL_04880</name>
</gene>
<organism evidence="1 2">
    <name type="scientific">Enterocloster bolteae (strain ATCC BAA-613 / DSM 15670 / CCUG 46953 / JCM 12243 / WAL 16351)</name>
    <name type="common">Clostridium bolteae</name>
    <dbReference type="NCBI Taxonomy" id="411902"/>
    <lineage>
        <taxon>Bacteria</taxon>
        <taxon>Bacillati</taxon>
        <taxon>Bacillota</taxon>
        <taxon>Clostridia</taxon>
        <taxon>Lachnospirales</taxon>
        <taxon>Lachnospiraceae</taxon>
        <taxon>Enterocloster</taxon>
    </lineage>
</organism>
<dbReference type="AlphaFoldDB" id="A8RXJ9"/>
<protein>
    <submittedName>
        <fullName evidence="1">Uncharacterized protein</fullName>
    </submittedName>
</protein>
<proteinExistence type="predicted"/>
<sequence length="50" mass="5402">MHDGPEGVSCIFFWIAAIAGNECKKGLTQECVDVNAAGELIVNDFSFRVV</sequence>
<reference evidence="1 2" key="2">
    <citation type="submission" date="2007-09" db="EMBL/GenBank/DDBJ databases">
        <title>Draft genome sequence of Clostridium bolteae (ATCC BAA-613).</title>
        <authorList>
            <person name="Sudarsanam P."/>
            <person name="Ley R."/>
            <person name="Guruge J."/>
            <person name="Turnbaugh P.J."/>
            <person name="Mahowald M."/>
            <person name="Liep D."/>
            <person name="Gordon J."/>
        </authorList>
    </citation>
    <scope>NUCLEOTIDE SEQUENCE [LARGE SCALE GENOMIC DNA]</scope>
    <source>
        <strain evidence="2">ATCC BAA-613 / DSM 15670 / CCUG 46953 / JCM 12243 / WAL 16351</strain>
    </source>
</reference>
<dbReference type="EMBL" id="ABCC02000039">
    <property type="protein sequence ID" value="EDP14338.1"/>
    <property type="molecule type" value="Genomic_DNA"/>
</dbReference>
<name>A8RXJ9_ENTBW</name>
<evidence type="ECO:0000313" key="1">
    <source>
        <dbReference type="EMBL" id="EDP14338.1"/>
    </source>
</evidence>
<accession>A8RXJ9</accession>
<evidence type="ECO:0000313" key="2">
    <source>
        <dbReference type="Proteomes" id="UP000005396"/>
    </source>
</evidence>
<dbReference type="PaxDb" id="411902-CLOBOL_04880"/>